<sequence>MSTIAQQQKIRRIVMTGAIAAITATGAWYGATLKTDRDYIKARKTILEASPEEKISQLETARGPLLMKRTELEKKISEIQAR</sequence>
<name>A0ACC3CYQ7_9PEZI</name>
<organism evidence="1 2">
    <name type="scientific">Coniosporium uncinatum</name>
    <dbReference type="NCBI Taxonomy" id="93489"/>
    <lineage>
        <taxon>Eukaryota</taxon>
        <taxon>Fungi</taxon>
        <taxon>Dikarya</taxon>
        <taxon>Ascomycota</taxon>
        <taxon>Pezizomycotina</taxon>
        <taxon>Dothideomycetes</taxon>
        <taxon>Dothideomycetes incertae sedis</taxon>
        <taxon>Coniosporium</taxon>
    </lineage>
</organism>
<accession>A0ACC3CYQ7</accession>
<reference evidence="1" key="1">
    <citation type="submission" date="2024-09" db="EMBL/GenBank/DDBJ databases">
        <title>Black Yeasts Isolated from many extreme environments.</title>
        <authorList>
            <person name="Coleine C."/>
            <person name="Stajich J.E."/>
            <person name="Selbmann L."/>
        </authorList>
    </citation>
    <scope>NUCLEOTIDE SEQUENCE</scope>
    <source>
        <strain evidence="1">CCFEE 5737</strain>
    </source>
</reference>
<evidence type="ECO:0000313" key="2">
    <source>
        <dbReference type="Proteomes" id="UP001186974"/>
    </source>
</evidence>
<gene>
    <name evidence="1" type="ORF">LTS18_011203</name>
</gene>
<keyword evidence="2" id="KW-1185">Reference proteome</keyword>
<dbReference type="EMBL" id="JAWDJW010009543">
    <property type="protein sequence ID" value="KAK3059292.1"/>
    <property type="molecule type" value="Genomic_DNA"/>
</dbReference>
<comment type="caution">
    <text evidence="1">The sequence shown here is derived from an EMBL/GenBank/DDBJ whole genome shotgun (WGS) entry which is preliminary data.</text>
</comment>
<feature type="non-terminal residue" evidence="1">
    <location>
        <position position="82"/>
    </location>
</feature>
<protein>
    <submittedName>
        <fullName evidence="1">Uncharacterized protein</fullName>
    </submittedName>
</protein>
<dbReference type="Proteomes" id="UP001186974">
    <property type="component" value="Unassembled WGS sequence"/>
</dbReference>
<proteinExistence type="predicted"/>
<evidence type="ECO:0000313" key="1">
    <source>
        <dbReference type="EMBL" id="KAK3059292.1"/>
    </source>
</evidence>